<gene>
    <name evidence="2" type="ORF">BXZ70DRAFT_899007</name>
</gene>
<sequence>MAPLPGHGSRARTRAAQPAGAGTDAENAAPPKREWVLPPPPGPTLQQRVEKRERELGLRCSDVSCGLGPTDDDPEPALDVDVTKIPQVGIHRLGNNEQDVCDHRFHLACLVSAERVAGWGDKDVGENGEVEVSCPVCRAVGCVTKQEWDEGVAALA</sequence>
<dbReference type="EMBL" id="JAEVFJ010000037">
    <property type="protein sequence ID" value="KAH8091014.1"/>
    <property type="molecule type" value="Genomic_DNA"/>
</dbReference>
<reference evidence="2" key="1">
    <citation type="journal article" date="2021" name="New Phytol.">
        <title>Evolutionary innovations through gain and loss of genes in the ectomycorrhizal Boletales.</title>
        <authorList>
            <person name="Wu G."/>
            <person name="Miyauchi S."/>
            <person name="Morin E."/>
            <person name="Kuo A."/>
            <person name="Drula E."/>
            <person name="Varga T."/>
            <person name="Kohler A."/>
            <person name="Feng B."/>
            <person name="Cao Y."/>
            <person name="Lipzen A."/>
            <person name="Daum C."/>
            <person name="Hundley H."/>
            <person name="Pangilinan J."/>
            <person name="Johnson J."/>
            <person name="Barry K."/>
            <person name="LaButti K."/>
            <person name="Ng V."/>
            <person name="Ahrendt S."/>
            <person name="Min B."/>
            <person name="Choi I.G."/>
            <person name="Park H."/>
            <person name="Plett J.M."/>
            <person name="Magnuson J."/>
            <person name="Spatafora J.W."/>
            <person name="Nagy L.G."/>
            <person name="Henrissat B."/>
            <person name="Grigoriev I.V."/>
            <person name="Yang Z.L."/>
            <person name="Xu J."/>
            <person name="Martin F.M."/>
        </authorList>
    </citation>
    <scope>NUCLEOTIDE SEQUENCE</scope>
    <source>
        <strain evidence="2">KKN 215</strain>
    </source>
</reference>
<name>A0A8K0UGQ3_9AGAR</name>
<feature type="region of interest" description="Disordered" evidence="1">
    <location>
        <begin position="1"/>
        <end position="52"/>
    </location>
</feature>
<proteinExistence type="predicted"/>
<evidence type="ECO:0000256" key="1">
    <source>
        <dbReference type="SAM" id="MobiDB-lite"/>
    </source>
</evidence>
<accession>A0A8K0UGQ3</accession>
<evidence type="ECO:0000313" key="2">
    <source>
        <dbReference type="EMBL" id="KAH8091014.1"/>
    </source>
</evidence>
<comment type="caution">
    <text evidence="2">The sequence shown here is derived from an EMBL/GenBank/DDBJ whole genome shotgun (WGS) entry which is preliminary data.</text>
</comment>
<dbReference type="Proteomes" id="UP000813824">
    <property type="component" value="Unassembled WGS sequence"/>
</dbReference>
<evidence type="ECO:0000313" key="3">
    <source>
        <dbReference type="Proteomes" id="UP000813824"/>
    </source>
</evidence>
<keyword evidence="3" id="KW-1185">Reference proteome</keyword>
<dbReference type="AlphaFoldDB" id="A0A8K0UGQ3"/>
<protein>
    <submittedName>
        <fullName evidence="2">Uncharacterized protein</fullName>
    </submittedName>
</protein>
<dbReference type="OrthoDB" id="8062037at2759"/>
<organism evidence="2 3">
    <name type="scientific">Cristinia sonorae</name>
    <dbReference type="NCBI Taxonomy" id="1940300"/>
    <lineage>
        <taxon>Eukaryota</taxon>
        <taxon>Fungi</taxon>
        <taxon>Dikarya</taxon>
        <taxon>Basidiomycota</taxon>
        <taxon>Agaricomycotina</taxon>
        <taxon>Agaricomycetes</taxon>
        <taxon>Agaricomycetidae</taxon>
        <taxon>Agaricales</taxon>
        <taxon>Pleurotineae</taxon>
        <taxon>Stephanosporaceae</taxon>
        <taxon>Cristinia</taxon>
    </lineage>
</organism>
<dbReference type="SUPFAM" id="SSF57850">
    <property type="entry name" value="RING/U-box"/>
    <property type="match status" value="1"/>
</dbReference>